<protein>
    <submittedName>
        <fullName evidence="1">Uncharacterized protein</fullName>
    </submittedName>
</protein>
<organism evidence="1 2">
    <name type="scientific">Acinetobacter baumannii</name>
    <dbReference type="NCBI Taxonomy" id="470"/>
    <lineage>
        <taxon>Bacteria</taxon>
        <taxon>Pseudomonadati</taxon>
        <taxon>Pseudomonadota</taxon>
        <taxon>Gammaproteobacteria</taxon>
        <taxon>Moraxellales</taxon>
        <taxon>Moraxellaceae</taxon>
        <taxon>Acinetobacter</taxon>
        <taxon>Acinetobacter calcoaceticus/baumannii complex</taxon>
    </lineage>
</organism>
<dbReference type="RefSeq" id="WP_000864459.1">
    <property type="nucleotide sequence ID" value="NZ_JABESA010000007.1"/>
</dbReference>
<comment type="caution">
    <text evidence="1">The sequence shown here is derived from an EMBL/GenBank/DDBJ whole genome shotgun (WGS) entry which is preliminary data.</text>
</comment>
<dbReference type="AlphaFoldDB" id="A0A5N5XYS6"/>
<reference evidence="1 2" key="1">
    <citation type="submission" date="2019-10" db="EMBL/GenBank/DDBJ databases">
        <title>Genetic environment of the oxa23 gene and comparative analysis of carbapenem resistant Acinetobacter baumannii isolates belonging to global clone 1, lineage 2 recovered in a burns hospital outbreak in 2012-2013.</title>
        <authorList>
            <person name="Douraghi M."/>
            <person name="Aris P."/>
            <person name="Kenyon J."/>
            <person name="Hamidian M."/>
        </authorList>
    </citation>
    <scope>NUCLEOTIDE SEQUENCE [LARGE SCALE GENOMIC DNA]</scope>
    <source>
        <strain evidence="1 2">ABS103</strain>
    </source>
</reference>
<gene>
    <name evidence="1" type="ORF">F2P40_20830</name>
</gene>
<sequence length="254" mass="30602">MKVIKRNKELKYNIDIAQEKIKITLLWIYEFKFTNTKVVEILLGIDGRHARTFIKNLVEKEFLFLFKNKNLDGKNYFYGLTQFGIEYLQYNGLLDDTAKRKNISSLQKSMSIVHDLVVQKYIALNISNYKEVFSESSLYHFLKKEQILADAIVVLEDGMRIAIEYERWAKTKDRIYFNFYRHYENIFIHDHYDGCIYLFENDIIKNTYQKLFDQDHWVRYKLNKTTSKLYMLTETFDTKKDQNIKDAFILKTFS</sequence>
<proteinExistence type="predicted"/>
<accession>A0A5N5XYS6</accession>
<evidence type="ECO:0000313" key="1">
    <source>
        <dbReference type="EMBL" id="MQR51719.1"/>
    </source>
</evidence>
<dbReference type="Proteomes" id="UP000461234">
    <property type="component" value="Unassembled WGS sequence"/>
</dbReference>
<evidence type="ECO:0000313" key="2">
    <source>
        <dbReference type="Proteomes" id="UP000461234"/>
    </source>
</evidence>
<name>A0A5N5XYS6_ACIBA</name>
<dbReference type="EMBL" id="WIOC01000061">
    <property type="protein sequence ID" value="MQR51719.1"/>
    <property type="molecule type" value="Genomic_DNA"/>
</dbReference>